<dbReference type="RefSeq" id="WP_343029941.1">
    <property type="nucleotide sequence ID" value="NZ_WHNX01000004.1"/>
</dbReference>
<dbReference type="Pfam" id="PF08352">
    <property type="entry name" value="oligo_HPY"/>
    <property type="match status" value="1"/>
</dbReference>
<dbReference type="CDD" id="cd03257">
    <property type="entry name" value="ABC_NikE_OppD_transporters"/>
    <property type="match status" value="1"/>
</dbReference>
<dbReference type="InterPro" id="IPR003439">
    <property type="entry name" value="ABC_transporter-like_ATP-bd"/>
</dbReference>
<keyword evidence="4" id="KW-1003">Cell membrane</keyword>
<gene>
    <name evidence="9" type="ORF">GC105_03830</name>
</gene>
<organism evidence="9 10">
    <name type="scientific">Alkalibaculum sporogenes</name>
    <dbReference type="NCBI Taxonomy" id="2655001"/>
    <lineage>
        <taxon>Bacteria</taxon>
        <taxon>Bacillati</taxon>
        <taxon>Bacillota</taxon>
        <taxon>Clostridia</taxon>
        <taxon>Eubacteriales</taxon>
        <taxon>Eubacteriaceae</taxon>
        <taxon>Alkalibaculum</taxon>
    </lineage>
</organism>
<protein>
    <submittedName>
        <fullName evidence="9">ATP-binding cassette domain-containing protein</fullName>
    </submittedName>
</protein>
<dbReference type="SMART" id="SM00382">
    <property type="entry name" value="AAA"/>
    <property type="match status" value="1"/>
</dbReference>
<evidence type="ECO:0000256" key="7">
    <source>
        <dbReference type="ARBA" id="ARBA00023136"/>
    </source>
</evidence>
<dbReference type="Gene3D" id="3.40.50.300">
    <property type="entry name" value="P-loop containing nucleotide triphosphate hydrolases"/>
    <property type="match status" value="1"/>
</dbReference>
<dbReference type="Pfam" id="PF00005">
    <property type="entry name" value="ABC_tran"/>
    <property type="match status" value="1"/>
</dbReference>
<keyword evidence="10" id="KW-1185">Reference proteome</keyword>
<dbReference type="FunFam" id="3.40.50.300:FF:000016">
    <property type="entry name" value="Oligopeptide ABC transporter ATP-binding component"/>
    <property type="match status" value="1"/>
</dbReference>
<dbReference type="InterPro" id="IPR050388">
    <property type="entry name" value="ABC_Ni/Peptide_Import"/>
</dbReference>
<dbReference type="InterPro" id="IPR017871">
    <property type="entry name" value="ABC_transporter-like_CS"/>
</dbReference>
<evidence type="ECO:0000256" key="2">
    <source>
        <dbReference type="ARBA" id="ARBA00005417"/>
    </source>
</evidence>
<comment type="caution">
    <text evidence="9">The sequence shown here is derived from an EMBL/GenBank/DDBJ whole genome shotgun (WGS) entry which is preliminary data.</text>
</comment>
<sequence length="327" mass="36349">MNSCILDIRDLEISFFTQAGEIKAVNNISLQLKDGEVLGIVGESGSGKSVASYSIMGLIAEPGKIVNGNIRFNNHTIETMGKKELQKIRGKEVSIVFQDPNTSLNPLLSIGSQLIEVIIRHTNKTKKEAKERAVELLGLVGMNEVDKRLKQYPYEFSGGMLQRVMIAIALACEPKLLIADEATTALDATIQAQILELLLQIKKKNSMSIIMITHDFSVIANICEKVAVMYAGRIIEYGKTEDILYNPKHQYTMGLLKATPNINSHIHEKLVPIKGSPVDLLNPPLGCPFAPRCEKCMKICLRSMPKNKVISDDHYTACWLLEKKLWS</sequence>
<evidence type="ECO:0000256" key="3">
    <source>
        <dbReference type="ARBA" id="ARBA00022448"/>
    </source>
</evidence>
<comment type="similarity">
    <text evidence="2">Belongs to the ABC transporter superfamily.</text>
</comment>
<dbReference type="PANTHER" id="PTHR43297">
    <property type="entry name" value="OLIGOPEPTIDE TRANSPORT ATP-BINDING PROTEIN APPD"/>
    <property type="match status" value="1"/>
</dbReference>
<evidence type="ECO:0000256" key="6">
    <source>
        <dbReference type="ARBA" id="ARBA00022840"/>
    </source>
</evidence>
<accession>A0A6A7K672</accession>
<dbReference type="SUPFAM" id="SSF52540">
    <property type="entry name" value="P-loop containing nucleoside triphosphate hydrolases"/>
    <property type="match status" value="1"/>
</dbReference>
<evidence type="ECO:0000313" key="9">
    <source>
        <dbReference type="EMBL" id="MPW24920.1"/>
    </source>
</evidence>
<dbReference type="InterPro" id="IPR003593">
    <property type="entry name" value="AAA+_ATPase"/>
</dbReference>
<keyword evidence="7" id="KW-0472">Membrane</keyword>
<evidence type="ECO:0000256" key="5">
    <source>
        <dbReference type="ARBA" id="ARBA00022741"/>
    </source>
</evidence>
<dbReference type="EMBL" id="WHNX01000004">
    <property type="protein sequence ID" value="MPW24920.1"/>
    <property type="molecule type" value="Genomic_DNA"/>
</dbReference>
<dbReference type="PANTHER" id="PTHR43297:SF2">
    <property type="entry name" value="DIPEPTIDE TRANSPORT ATP-BINDING PROTEIN DPPD"/>
    <property type="match status" value="1"/>
</dbReference>
<evidence type="ECO:0000256" key="4">
    <source>
        <dbReference type="ARBA" id="ARBA00022475"/>
    </source>
</evidence>
<dbReference type="Proteomes" id="UP000440004">
    <property type="component" value="Unassembled WGS sequence"/>
</dbReference>
<dbReference type="PROSITE" id="PS00211">
    <property type="entry name" value="ABC_TRANSPORTER_1"/>
    <property type="match status" value="1"/>
</dbReference>
<dbReference type="GO" id="GO:0005886">
    <property type="term" value="C:plasma membrane"/>
    <property type="evidence" value="ECO:0007669"/>
    <property type="project" value="UniProtKB-SubCell"/>
</dbReference>
<dbReference type="AlphaFoldDB" id="A0A6A7K672"/>
<evidence type="ECO:0000313" key="10">
    <source>
        <dbReference type="Proteomes" id="UP000440004"/>
    </source>
</evidence>
<keyword evidence="5" id="KW-0547">Nucleotide-binding</keyword>
<dbReference type="PROSITE" id="PS50893">
    <property type="entry name" value="ABC_TRANSPORTER_2"/>
    <property type="match status" value="1"/>
</dbReference>
<keyword evidence="3" id="KW-0813">Transport</keyword>
<evidence type="ECO:0000259" key="8">
    <source>
        <dbReference type="PROSITE" id="PS50893"/>
    </source>
</evidence>
<dbReference type="GO" id="GO:0015833">
    <property type="term" value="P:peptide transport"/>
    <property type="evidence" value="ECO:0007669"/>
    <property type="project" value="InterPro"/>
</dbReference>
<evidence type="ECO:0000256" key="1">
    <source>
        <dbReference type="ARBA" id="ARBA00004202"/>
    </source>
</evidence>
<proteinExistence type="inferred from homology"/>
<dbReference type="InterPro" id="IPR027417">
    <property type="entry name" value="P-loop_NTPase"/>
</dbReference>
<feature type="domain" description="ABC transporter" evidence="8">
    <location>
        <begin position="8"/>
        <end position="256"/>
    </location>
</feature>
<dbReference type="GO" id="GO:0016887">
    <property type="term" value="F:ATP hydrolysis activity"/>
    <property type="evidence" value="ECO:0007669"/>
    <property type="project" value="InterPro"/>
</dbReference>
<reference evidence="9 10" key="1">
    <citation type="submission" date="2019-10" db="EMBL/GenBank/DDBJ databases">
        <title>Alkalibaculum tamaniensis sp.nov., a new alkaliphilic acetogen, isolated on methoxylated aromatics from a mud volcano.</title>
        <authorList>
            <person name="Khomyakova M.A."/>
            <person name="Merkel A.Y."/>
            <person name="Bonch-Osmolovskaya E.A."/>
            <person name="Slobodkin A.I."/>
        </authorList>
    </citation>
    <scope>NUCLEOTIDE SEQUENCE [LARGE SCALE GENOMIC DNA]</scope>
    <source>
        <strain evidence="9 10">M08DMB</strain>
    </source>
</reference>
<comment type="subcellular location">
    <subcellularLocation>
        <location evidence="1">Cell membrane</location>
        <topology evidence="1">Peripheral membrane protein</topology>
    </subcellularLocation>
</comment>
<dbReference type="InterPro" id="IPR013563">
    <property type="entry name" value="Oligopep_ABC_C"/>
</dbReference>
<dbReference type="NCBIfam" id="TIGR01727">
    <property type="entry name" value="oligo_HPY"/>
    <property type="match status" value="1"/>
</dbReference>
<name>A0A6A7K672_9FIRM</name>
<dbReference type="GO" id="GO:0005524">
    <property type="term" value="F:ATP binding"/>
    <property type="evidence" value="ECO:0007669"/>
    <property type="project" value="UniProtKB-KW"/>
</dbReference>
<keyword evidence="6 9" id="KW-0067">ATP-binding</keyword>